<reference evidence="1 2" key="1">
    <citation type="journal article" date="2012" name="Proc. Natl. Acad. Sci. U.S.A.">
        <title>Comparative genomics of Ceriporiopsis subvermispora and Phanerochaete chrysosporium provide insight into selective ligninolysis.</title>
        <authorList>
            <person name="Fernandez-Fueyo E."/>
            <person name="Ruiz-Duenas F.J."/>
            <person name="Ferreira P."/>
            <person name="Floudas D."/>
            <person name="Hibbett D.S."/>
            <person name="Canessa P."/>
            <person name="Larrondo L.F."/>
            <person name="James T.Y."/>
            <person name="Seelenfreund D."/>
            <person name="Lobos S."/>
            <person name="Polanco R."/>
            <person name="Tello M."/>
            <person name="Honda Y."/>
            <person name="Watanabe T."/>
            <person name="Watanabe T."/>
            <person name="Ryu J.S."/>
            <person name="Kubicek C.P."/>
            <person name="Schmoll M."/>
            <person name="Gaskell J."/>
            <person name="Hammel K.E."/>
            <person name="St John F.J."/>
            <person name="Vanden Wymelenberg A."/>
            <person name="Sabat G."/>
            <person name="Splinter BonDurant S."/>
            <person name="Syed K."/>
            <person name="Yadav J.S."/>
            <person name="Doddapaneni H."/>
            <person name="Subramanian V."/>
            <person name="Lavin J.L."/>
            <person name="Oguiza J.A."/>
            <person name="Perez G."/>
            <person name="Pisabarro A.G."/>
            <person name="Ramirez L."/>
            <person name="Santoyo F."/>
            <person name="Master E."/>
            <person name="Coutinho P.M."/>
            <person name="Henrissat B."/>
            <person name="Lombard V."/>
            <person name="Magnuson J.K."/>
            <person name="Kuees U."/>
            <person name="Hori C."/>
            <person name="Igarashi K."/>
            <person name="Samejima M."/>
            <person name="Held B.W."/>
            <person name="Barry K.W."/>
            <person name="LaButti K.M."/>
            <person name="Lapidus A."/>
            <person name="Lindquist E.A."/>
            <person name="Lucas S.M."/>
            <person name="Riley R."/>
            <person name="Salamov A.A."/>
            <person name="Hoffmeister D."/>
            <person name="Schwenk D."/>
            <person name="Hadar Y."/>
            <person name="Yarden O."/>
            <person name="de Vries R.P."/>
            <person name="Wiebenga A."/>
            <person name="Stenlid J."/>
            <person name="Eastwood D."/>
            <person name="Grigoriev I.V."/>
            <person name="Berka R.M."/>
            <person name="Blanchette R.A."/>
            <person name="Kersten P."/>
            <person name="Martinez A.T."/>
            <person name="Vicuna R."/>
            <person name="Cullen D."/>
        </authorList>
    </citation>
    <scope>NUCLEOTIDE SEQUENCE [LARGE SCALE GENOMIC DNA]</scope>
    <source>
        <strain evidence="1 2">B</strain>
    </source>
</reference>
<proteinExistence type="predicted"/>
<organism evidence="1 2">
    <name type="scientific">Ceriporiopsis subvermispora (strain B)</name>
    <name type="common">White-rot fungus</name>
    <name type="synonym">Gelatoporia subvermispora</name>
    <dbReference type="NCBI Taxonomy" id="914234"/>
    <lineage>
        <taxon>Eukaryota</taxon>
        <taxon>Fungi</taxon>
        <taxon>Dikarya</taxon>
        <taxon>Basidiomycota</taxon>
        <taxon>Agaricomycotina</taxon>
        <taxon>Agaricomycetes</taxon>
        <taxon>Polyporales</taxon>
        <taxon>Gelatoporiaceae</taxon>
        <taxon>Gelatoporia</taxon>
    </lineage>
</organism>
<dbReference type="AlphaFoldDB" id="M2Q0A6"/>
<sequence length="103" mass="11647">MLLFNYSHAASPPPILVYLPTSLNVFIYRTTTLRSCASVVFVSTVTRIHWDWTTSFPRRCCTAGEATRRLHNFVEQFVASRVSRTSVFDLTETEPGEFSPSIG</sequence>
<dbReference type="Proteomes" id="UP000016930">
    <property type="component" value="Unassembled WGS sequence"/>
</dbReference>
<keyword evidence="2" id="KW-1185">Reference proteome</keyword>
<evidence type="ECO:0000313" key="2">
    <source>
        <dbReference type="Proteomes" id="UP000016930"/>
    </source>
</evidence>
<dbReference type="HOGENOM" id="CLU_2263438_0_0_1"/>
<accession>M2Q0A6</accession>
<protein>
    <submittedName>
        <fullName evidence="1">Uncharacterized protein</fullName>
    </submittedName>
</protein>
<name>M2Q0A6_CERS8</name>
<evidence type="ECO:0000313" key="1">
    <source>
        <dbReference type="EMBL" id="EMD30288.1"/>
    </source>
</evidence>
<gene>
    <name evidence="1" type="ORF">CERSUDRAFT_101613</name>
</gene>
<dbReference type="EMBL" id="KB446386">
    <property type="protein sequence ID" value="EMD30288.1"/>
    <property type="molecule type" value="Genomic_DNA"/>
</dbReference>